<reference evidence="1" key="1">
    <citation type="submission" date="2021-02" db="EMBL/GenBank/DDBJ databases">
        <authorList>
            <person name="Nowell W R."/>
        </authorList>
    </citation>
    <scope>NUCLEOTIDE SEQUENCE</scope>
</reference>
<gene>
    <name evidence="1" type="ORF">IZO911_LOCUS4075</name>
    <name evidence="2" type="ORF">KXQ929_LOCUS29147</name>
</gene>
<dbReference type="AlphaFoldDB" id="A0A813PEF5"/>
<comment type="caution">
    <text evidence="1">The sequence shown here is derived from an EMBL/GenBank/DDBJ whole genome shotgun (WGS) entry which is preliminary data.</text>
</comment>
<name>A0A813PEF5_9BILA</name>
<dbReference type="EMBL" id="CAJNOE010000022">
    <property type="protein sequence ID" value="CAF0749941.1"/>
    <property type="molecule type" value="Genomic_DNA"/>
</dbReference>
<accession>A0A813PEF5</accession>
<organism evidence="1 3">
    <name type="scientific">Adineta steineri</name>
    <dbReference type="NCBI Taxonomy" id="433720"/>
    <lineage>
        <taxon>Eukaryota</taxon>
        <taxon>Metazoa</taxon>
        <taxon>Spiralia</taxon>
        <taxon>Gnathifera</taxon>
        <taxon>Rotifera</taxon>
        <taxon>Eurotatoria</taxon>
        <taxon>Bdelloidea</taxon>
        <taxon>Adinetida</taxon>
        <taxon>Adinetidae</taxon>
        <taxon>Adineta</taxon>
    </lineage>
</organism>
<evidence type="ECO:0000313" key="2">
    <source>
        <dbReference type="EMBL" id="CAF4012204.1"/>
    </source>
</evidence>
<dbReference type="Proteomes" id="UP000663860">
    <property type="component" value="Unassembled WGS sequence"/>
</dbReference>
<dbReference type="EMBL" id="CAJOBB010002976">
    <property type="protein sequence ID" value="CAF4012204.1"/>
    <property type="molecule type" value="Genomic_DNA"/>
</dbReference>
<sequence length="288" mass="33088">MNNLFDNTEKSIKINNNKLEELQIKNVLNPFNQEFIDEQYAKELGIIVNGYYRNCYGGLIPLHIAARKGFIKFVINDRIVIEYRSKHYSIISNLTIHQVYDNIQQCMISCQQAIDKGYLNLELFLYTNLNLSMEIHDAFYRGLIIGDLQTNVTQPKPIISINEKRDFEYENLFSSLTNIINSLSEFRNTINIIDECELTSDGFIKQKKTGKCYLLTQAIESGLESTLVNNTISTTMNTTSDEDGINPYFSDTFMFDLLKPTASSVDEIENTEIYPTNTKRLLPSINTC</sequence>
<evidence type="ECO:0000313" key="3">
    <source>
        <dbReference type="Proteomes" id="UP000663860"/>
    </source>
</evidence>
<evidence type="ECO:0000313" key="1">
    <source>
        <dbReference type="EMBL" id="CAF0749941.1"/>
    </source>
</evidence>
<protein>
    <submittedName>
        <fullName evidence="1">Uncharacterized protein</fullName>
    </submittedName>
</protein>
<proteinExistence type="predicted"/>
<dbReference type="Proteomes" id="UP000663868">
    <property type="component" value="Unassembled WGS sequence"/>
</dbReference>